<dbReference type="Gene3D" id="2.160.20.10">
    <property type="entry name" value="Single-stranded right-handed beta-helix, Pectin lyase-like"/>
    <property type="match status" value="1"/>
</dbReference>
<dbReference type="OrthoDB" id="1400405at2"/>
<dbReference type="RefSeq" id="WP_148782100.1">
    <property type="nucleotide sequence ID" value="NZ_VNHU01000003.1"/>
</dbReference>
<name>A0A5S5C9U0_9FLAO</name>
<evidence type="ECO:0000313" key="2">
    <source>
        <dbReference type="Proteomes" id="UP000324376"/>
    </source>
</evidence>
<dbReference type="InterPro" id="IPR006626">
    <property type="entry name" value="PbH1"/>
</dbReference>
<dbReference type="InterPro" id="IPR012334">
    <property type="entry name" value="Pectin_lyas_fold"/>
</dbReference>
<dbReference type="AlphaFoldDB" id="A0A5S5C9U0"/>
<accession>A0A5S5C9U0</accession>
<reference evidence="1 2" key="1">
    <citation type="submission" date="2019-07" db="EMBL/GenBank/DDBJ databases">
        <title>Genomic Encyclopedia of Archaeal and Bacterial Type Strains, Phase II (KMG-II): from individual species to whole genera.</title>
        <authorList>
            <person name="Goeker M."/>
        </authorList>
    </citation>
    <scope>NUCLEOTIDE SEQUENCE [LARGE SCALE GENOMIC DNA]</scope>
    <source>
        <strain evidence="1 2">DSM 17527</strain>
    </source>
</reference>
<gene>
    <name evidence="1" type="ORF">BD809_103163</name>
</gene>
<dbReference type="PROSITE" id="PS51257">
    <property type="entry name" value="PROKAR_LIPOPROTEIN"/>
    <property type="match status" value="1"/>
</dbReference>
<sequence>MKLQPAYLILLLTAFVACQKTDISEKTKQEALVDESTIVHLRSTTPCTIDLETIPANSSYVVDCLLDLGGQTAHLAQNVNLDFGGGDIINGTVIYNGGTIDGKLLNLSLSIEGTVSLKSPGFDLVASRWDILEGTVTSNQALANRDNTEHVLKLVKQLQGDTLKINQLDAFFEISKHTEGPNFYASVEAINIPSGLTLSMTDQVHLRVFPNDRERCSLLAIRDASQVSILGGNLHGDRDTHDYSSGGTHEWGHLLELHAAVDVLVSGLKMYDATGDGMDIHSLNFTFSPDYKPSRNITVTNCLFDNSRRNNLSITDGYDMLIDGNTFLNAGKNTSLSQGTKPKYAIDVEAYRERSETTGELIFYEKAYNITISNNIEKGSAGRSFAVVIGDYVTIDNNLVENGIDYRYSIGSKIINNTITATPESSGSTGIGGGKPGNIVTSYNNEISRNTVSGFATGITLYGRQNRVFLNQILDFVDNGIFIPDETKDSNIYANTIRSTVAGSVGVFIHTASLKDVGIYNSTIETSSSAFIVVQVNSAVGEENNTFHITNNNTNSSNKSEISNSSGVIIDRNTMQSRIRSINLNKSKFLDNSITLSDTQAGLDFEGASTAITVYRNTIYSSNLNCIQIDSTNDPNEFDLIGNSCLN</sequence>
<dbReference type="EMBL" id="VNHU01000003">
    <property type="protein sequence ID" value="TYP75100.1"/>
    <property type="molecule type" value="Genomic_DNA"/>
</dbReference>
<dbReference type="InterPro" id="IPR011050">
    <property type="entry name" value="Pectin_lyase_fold/virulence"/>
</dbReference>
<dbReference type="SUPFAM" id="SSF51126">
    <property type="entry name" value="Pectin lyase-like"/>
    <property type="match status" value="2"/>
</dbReference>
<comment type="caution">
    <text evidence="1">The sequence shown here is derived from an EMBL/GenBank/DDBJ whole genome shotgun (WGS) entry which is preliminary data.</text>
</comment>
<dbReference type="Proteomes" id="UP000324376">
    <property type="component" value="Unassembled WGS sequence"/>
</dbReference>
<proteinExistence type="predicted"/>
<protein>
    <submittedName>
        <fullName evidence="1">Right handed beta helix region</fullName>
    </submittedName>
</protein>
<evidence type="ECO:0000313" key="1">
    <source>
        <dbReference type="EMBL" id="TYP75100.1"/>
    </source>
</evidence>
<dbReference type="SMART" id="SM00710">
    <property type="entry name" value="PbH1"/>
    <property type="match status" value="7"/>
</dbReference>
<organism evidence="1 2">
    <name type="scientific">Aquimarina intermedia</name>
    <dbReference type="NCBI Taxonomy" id="350814"/>
    <lineage>
        <taxon>Bacteria</taxon>
        <taxon>Pseudomonadati</taxon>
        <taxon>Bacteroidota</taxon>
        <taxon>Flavobacteriia</taxon>
        <taxon>Flavobacteriales</taxon>
        <taxon>Flavobacteriaceae</taxon>
        <taxon>Aquimarina</taxon>
    </lineage>
</organism>
<keyword evidence="2" id="KW-1185">Reference proteome</keyword>